<feature type="non-terminal residue" evidence="15">
    <location>
        <position position="1"/>
    </location>
</feature>
<evidence type="ECO:0000313" key="15">
    <source>
        <dbReference type="EMBL" id="KAI5392456.1"/>
    </source>
</evidence>
<feature type="coiled-coil region" evidence="12">
    <location>
        <begin position="106"/>
        <end position="165"/>
    </location>
</feature>
<feature type="transmembrane region" description="Helical" evidence="14">
    <location>
        <begin position="291"/>
        <end position="310"/>
    </location>
</feature>
<dbReference type="PANTHER" id="PTHR31412:SF2">
    <property type="entry name" value="ZINC METALLOPEPTIDASE EGY3, CHLOROPLASTIC-RELATED"/>
    <property type="match status" value="1"/>
</dbReference>
<dbReference type="Proteomes" id="UP001058974">
    <property type="component" value="Chromosome 7"/>
</dbReference>
<feature type="transmembrane region" description="Helical" evidence="14">
    <location>
        <begin position="255"/>
        <end position="279"/>
    </location>
</feature>
<evidence type="ECO:0000256" key="11">
    <source>
        <dbReference type="ARBA" id="ARBA00023136"/>
    </source>
</evidence>
<evidence type="ECO:0000313" key="16">
    <source>
        <dbReference type="Proteomes" id="UP001058974"/>
    </source>
</evidence>
<evidence type="ECO:0000256" key="7">
    <source>
        <dbReference type="ARBA" id="ARBA00022801"/>
    </source>
</evidence>
<keyword evidence="10" id="KW-0482">Metalloprotease</keyword>
<keyword evidence="7" id="KW-0378">Hydrolase</keyword>
<evidence type="ECO:0000256" key="5">
    <source>
        <dbReference type="ARBA" id="ARBA00022670"/>
    </source>
</evidence>
<dbReference type="EMBL" id="JAMSHJ010000007">
    <property type="protein sequence ID" value="KAI5392456.1"/>
    <property type="molecule type" value="Genomic_DNA"/>
</dbReference>
<keyword evidence="16" id="KW-1185">Reference proteome</keyword>
<evidence type="ECO:0000256" key="12">
    <source>
        <dbReference type="SAM" id="Coils"/>
    </source>
</evidence>
<proteinExistence type="inferred from homology"/>
<evidence type="ECO:0000256" key="2">
    <source>
        <dbReference type="ARBA" id="ARBA00007931"/>
    </source>
</evidence>
<comment type="similarity">
    <text evidence="2">Belongs to the peptidase M50B family.</text>
</comment>
<dbReference type="InterPro" id="IPR044838">
    <property type="entry name" value="EGY1-like"/>
</dbReference>
<keyword evidence="9 14" id="KW-1133">Transmembrane helix</keyword>
<gene>
    <name evidence="15" type="ORF">KIW84_077020</name>
</gene>
<name>A0A9D4VZB5_PEA</name>
<comment type="subcellular location">
    <subcellularLocation>
        <location evidence="1">Plastid</location>
        <location evidence="1">Chloroplast membrane</location>
        <topology evidence="1">Multi-pass membrane protein</topology>
    </subcellularLocation>
</comment>
<protein>
    <submittedName>
        <fullName evidence="15">Variant 2</fullName>
    </submittedName>
</protein>
<evidence type="ECO:0000256" key="9">
    <source>
        <dbReference type="ARBA" id="ARBA00022989"/>
    </source>
</evidence>
<keyword evidence="4" id="KW-0934">Plastid</keyword>
<comment type="caution">
    <text evidence="15">The sequence shown here is derived from an EMBL/GenBank/DDBJ whole genome shotgun (WGS) entry which is preliminary data.</text>
</comment>
<evidence type="ECO:0000256" key="1">
    <source>
        <dbReference type="ARBA" id="ARBA00004508"/>
    </source>
</evidence>
<dbReference type="Gramene" id="Psat07G0702000-T2">
    <property type="protein sequence ID" value="KAI5392456.1"/>
    <property type="gene ID" value="KIW84_077020"/>
</dbReference>
<feature type="compositionally biased region" description="Low complexity" evidence="13">
    <location>
        <begin position="62"/>
        <end position="72"/>
    </location>
</feature>
<evidence type="ECO:0000256" key="13">
    <source>
        <dbReference type="SAM" id="MobiDB-lite"/>
    </source>
</evidence>
<keyword evidence="11 14" id="KW-0472">Membrane</keyword>
<evidence type="ECO:0000256" key="10">
    <source>
        <dbReference type="ARBA" id="ARBA00023049"/>
    </source>
</evidence>
<keyword evidence="8" id="KW-0809">Transit peptide</keyword>
<feature type="compositionally biased region" description="Polar residues" evidence="13">
    <location>
        <begin position="47"/>
        <end position="59"/>
    </location>
</feature>
<evidence type="ECO:0000256" key="3">
    <source>
        <dbReference type="ARBA" id="ARBA00022528"/>
    </source>
</evidence>
<feature type="region of interest" description="Disordered" evidence="13">
    <location>
        <begin position="40"/>
        <end position="89"/>
    </location>
</feature>
<evidence type="ECO:0000256" key="6">
    <source>
        <dbReference type="ARBA" id="ARBA00022692"/>
    </source>
</evidence>
<keyword evidence="3" id="KW-0150">Chloroplast</keyword>
<dbReference type="AlphaFoldDB" id="A0A9D4VZB5"/>
<dbReference type="GO" id="GO:0031969">
    <property type="term" value="C:chloroplast membrane"/>
    <property type="evidence" value="ECO:0007669"/>
    <property type="project" value="UniProtKB-SubCell"/>
</dbReference>
<organism evidence="15 16">
    <name type="scientific">Pisum sativum</name>
    <name type="common">Garden pea</name>
    <name type="synonym">Lathyrus oleraceus</name>
    <dbReference type="NCBI Taxonomy" id="3888"/>
    <lineage>
        <taxon>Eukaryota</taxon>
        <taxon>Viridiplantae</taxon>
        <taxon>Streptophyta</taxon>
        <taxon>Embryophyta</taxon>
        <taxon>Tracheophyta</taxon>
        <taxon>Spermatophyta</taxon>
        <taxon>Magnoliopsida</taxon>
        <taxon>eudicotyledons</taxon>
        <taxon>Gunneridae</taxon>
        <taxon>Pentapetalae</taxon>
        <taxon>rosids</taxon>
        <taxon>fabids</taxon>
        <taxon>Fabales</taxon>
        <taxon>Fabaceae</taxon>
        <taxon>Papilionoideae</taxon>
        <taxon>50 kb inversion clade</taxon>
        <taxon>NPAAA clade</taxon>
        <taxon>Hologalegina</taxon>
        <taxon>IRL clade</taxon>
        <taxon>Fabeae</taxon>
        <taxon>Lathyrus</taxon>
    </lineage>
</organism>
<evidence type="ECO:0000256" key="8">
    <source>
        <dbReference type="ARBA" id="ARBA00022946"/>
    </source>
</evidence>
<evidence type="ECO:0000256" key="4">
    <source>
        <dbReference type="ARBA" id="ARBA00022640"/>
    </source>
</evidence>
<reference evidence="15 16" key="1">
    <citation type="journal article" date="2022" name="Nat. Genet.">
        <title>Improved pea reference genome and pan-genome highlight genomic features and evolutionary characteristics.</title>
        <authorList>
            <person name="Yang T."/>
            <person name="Liu R."/>
            <person name="Luo Y."/>
            <person name="Hu S."/>
            <person name="Wang D."/>
            <person name="Wang C."/>
            <person name="Pandey M.K."/>
            <person name="Ge S."/>
            <person name="Xu Q."/>
            <person name="Li N."/>
            <person name="Li G."/>
            <person name="Huang Y."/>
            <person name="Saxena R.K."/>
            <person name="Ji Y."/>
            <person name="Li M."/>
            <person name="Yan X."/>
            <person name="He Y."/>
            <person name="Liu Y."/>
            <person name="Wang X."/>
            <person name="Xiang C."/>
            <person name="Varshney R.K."/>
            <person name="Ding H."/>
            <person name="Gao S."/>
            <person name="Zong X."/>
        </authorList>
    </citation>
    <scope>NUCLEOTIDE SEQUENCE [LARGE SCALE GENOMIC DNA]</scope>
    <source>
        <strain evidence="15 16">cv. Zhongwan 6</strain>
    </source>
</reference>
<evidence type="ECO:0000256" key="14">
    <source>
        <dbReference type="SAM" id="Phobius"/>
    </source>
</evidence>
<dbReference type="GO" id="GO:0008237">
    <property type="term" value="F:metallopeptidase activity"/>
    <property type="evidence" value="ECO:0007669"/>
    <property type="project" value="UniProtKB-KW"/>
</dbReference>
<sequence length="387" mass="43240">SPFNTTNFKPILSPLHLSSFLSSHSKKLKTTSFKFKSFSSLKDENETNSSPVSVAPNKQDNIDNNSDNNNNDDVGRETNEDEKEQQEMDWKTDQEFKNFMGNPSIEAAIKLEKKRTDRKLKELDDERTKNNPIVGVFNSLVRRNLVMEKERLEKVEETFKALDLNKLKSCFGFDTFFATDVRRFGDGGIFIGNLRRPIDEVIPKLEKKLSDAAGREVVLWFMEEQKDDITKQVCMVQPKAEMDLQFELTNLSNPFGYLSSIALAVTTFGTVALMSGFFLKPDATFDDYLANVVPLFGGFLFILGVSEIAARVTAARYGVKLSPSFLVPSNWTGCLGVMNNYESLLPNKKALFDIPVARTASAYLTSLVLAVAAFVADGSFNGGDNAF</sequence>
<keyword evidence="6 14" id="KW-0812">Transmembrane</keyword>
<dbReference type="PANTHER" id="PTHR31412">
    <property type="entry name" value="ZINC METALLOPROTEASE EGY1"/>
    <property type="match status" value="1"/>
</dbReference>
<dbReference type="GO" id="GO:0006508">
    <property type="term" value="P:proteolysis"/>
    <property type="evidence" value="ECO:0007669"/>
    <property type="project" value="UniProtKB-KW"/>
</dbReference>
<keyword evidence="5" id="KW-0645">Protease</keyword>
<keyword evidence="12" id="KW-0175">Coiled coil</keyword>
<accession>A0A9D4VZB5</accession>